<keyword evidence="1" id="KW-0472">Membrane</keyword>
<keyword evidence="1" id="KW-0812">Transmembrane</keyword>
<evidence type="ECO:0000313" key="3">
    <source>
        <dbReference type="Proteomes" id="UP000031443"/>
    </source>
</evidence>
<keyword evidence="3" id="KW-1185">Reference proteome</keyword>
<dbReference type="AlphaFoldDB" id="M7AX32"/>
<reference evidence="3" key="1">
    <citation type="journal article" date="2013" name="Nat. Genet.">
        <title>The draft genomes of soft-shell turtle and green sea turtle yield insights into the development and evolution of the turtle-specific body plan.</title>
        <authorList>
            <person name="Wang Z."/>
            <person name="Pascual-Anaya J."/>
            <person name="Zadissa A."/>
            <person name="Li W."/>
            <person name="Niimura Y."/>
            <person name="Huang Z."/>
            <person name="Li C."/>
            <person name="White S."/>
            <person name="Xiong Z."/>
            <person name="Fang D."/>
            <person name="Wang B."/>
            <person name="Ming Y."/>
            <person name="Chen Y."/>
            <person name="Zheng Y."/>
            <person name="Kuraku S."/>
            <person name="Pignatelli M."/>
            <person name="Herrero J."/>
            <person name="Beal K."/>
            <person name="Nozawa M."/>
            <person name="Li Q."/>
            <person name="Wang J."/>
            <person name="Zhang H."/>
            <person name="Yu L."/>
            <person name="Shigenobu S."/>
            <person name="Wang J."/>
            <person name="Liu J."/>
            <person name="Flicek P."/>
            <person name="Searle S."/>
            <person name="Wang J."/>
            <person name="Kuratani S."/>
            <person name="Yin Y."/>
            <person name="Aken B."/>
            <person name="Zhang G."/>
            <person name="Irie N."/>
        </authorList>
    </citation>
    <scope>NUCLEOTIDE SEQUENCE [LARGE SCALE GENOMIC DNA]</scope>
</reference>
<sequence length="123" mass="13339">MLILTSIPIVQQVLLPAPVIPAPISDSALLPSLAALLPSIVTPLPSTALLTCSALLGTALAIAVLVPIFGEESRYSERGWHRLGHGRPEIVKGYFHSHKDEKLIFKEHLKSAESDEMPEHFSV</sequence>
<evidence type="ECO:0000313" key="2">
    <source>
        <dbReference type="EMBL" id="EMP27625.1"/>
    </source>
</evidence>
<organism evidence="2 3">
    <name type="scientific">Chelonia mydas</name>
    <name type="common">Green sea-turtle</name>
    <name type="synonym">Chelonia agassizi</name>
    <dbReference type="NCBI Taxonomy" id="8469"/>
    <lineage>
        <taxon>Eukaryota</taxon>
        <taxon>Metazoa</taxon>
        <taxon>Chordata</taxon>
        <taxon>Craniata</taxon>
        <taxon>Vertebrata</taxon>
        <taxon>Euteleostomi</taxon>
        <taxon>Archelosauria</taxon>
        <taxon>Testudinata</taxon>
        <taxon>Testudines</taxon>
        <taxon>Cryptodira</taxon>
        <taxon>Durocryptodira</taxon>
        <taxon>Americhelydia</taxon>
        <taxon>Chelonioidea</taxon>
        <taxon>Cheloniidae</taxon>
        <taxon>Chelonia</taxon>
    </lineage>
</organism>
<dbReference type="EMBL" id="KB568670">
    <property type="protein sequence ID" value="EMP27625.1"/>
    <property type="molecule type" value="Genomic_DNA"/>
</dbReference>
<protein>
    <submittedName>
        <fullName evidence="2">Uncharacterized protein</fullName>
    </submittedName>
</protein>
<dbReference type="Proteomes" id="UP000031443">
    <property type="component" value="Unassembled WGS sequence"/>
</dbReference>
<keyword evidence="1" id="KW-1133">Transmembrane helix</keyword>
<gene>
    <name evidence="2" type="ORF">UY3_15313</name>
</gene>
<feature type="transmembrane region" description="Helical" evidence="1">
    <location>
        <begin position="45"/>
        <end position="69"/>
    </location>
</feature>
<name>M7AX32_CHEMY</name>
<evidence type="ECO:0000256" key="1">
    <source>
        <dbReference type="SAM" id="Phobius"/>
    </source>
</evidence>
<accession>M7AX32</accession>
<proteinExistence type="predicted"/>